<organism evidence="2 3">
    <name type="scientific">Umezawaea endophytica</name>
    <dbReference type="NCBI Taxonomy" id="1654476"/>
    <lineage>
        <taxon>Bacteria</taxon>
        <taxon>Bacillati</taxon>
        <taxon>Actinomycetota</taxon>
        <taxon>Actinomycetes</taxon>
        <taxon>Pseudonocardiales</taxon>
        <taxon>Pseudonocardiaceae</taxon>
        <taxon>Umezawaea</taxon>
    </lineage>
</organism>
<evidence type="ECO:0000313" key="3">
    <source>
        <dbReference type="Proteomes" id="UP001141259"/>
    </source>
</evidence>
<dbReference type="EMBL" id="JANYMP010000010">
    <property type="protein sequence ID" value="MCS7479642.1"/>
    <property type="molecule type" value="Genomic_DNA"/>
</dbReference>
<comment type="caution">
    <text evidence="2">The sequence shown here is derived from an EMBL/GenBank/DDBJ whole genome shotgun (WGS) entry which is preliminary data.</text>
</comment>
<feature type="signal peptide" evidence="1">
    <location>
        <begin position="1"/>
        <end position="20"/>
    </location>
</feature>
<evidence type="ECO:0008006" key="4">
    <source>
        <dbReference type="Google" id="ProtNLM"/>
    </source>
</evidence>
<dbReference type="RefSeq" id="WP_259625135.1">
    <property type="nucleotide sequence ID" value="NZ_JANYMP010000010.1"/>
</dbReference>
<protein>
    <recommendedName>
        <fullName evidence="4">PASTA domain-containing protein</fullName>
    </recommendedName>
</protein>
<sequence>MKPSCLLVLAVALAACSAPAQPTGVASLVTSSASSTAAAAPSTERARQRLDMTDADREVVYAPYQKCLDKHGIAPRGTEGKKVDRATQQECDPLLPLPPWELDATNPDAHAFAEKTVACLRAKGVTNVEVSTNTESGVVGTTITDEVDPNAITGPVKGIDEVMTLNSACQQEVAGIR</sequence>
<name>A0A9X3AG50_9PSEU</name>
<keyword evidence="3" id="KW-1185">Reference proteome</keyword>
<dbReference type="AlphaFoldDB" id="A0A9X3AG50"/>
<proteinExistence type="predicted"/>
<dbReference type="Proteomes" id="UP001141259">
    <property type="component" value="Unassembled WGS sequence"/>
</dbReference>
<evidence type="ECO:0000256" key="1">
    <source>
        <dbReference type="SAM" id="SignalP"/>
    </source>
</evidence>
<reference evidence="2" key="1">
    <citation type="submission" date="2022-08" db="EMBL/GenBank/DDBJ databases">
        <authorList>
            <person name="Tistechok S."/>
            <person name="Samborskyy M."/>
            <person name="Roman I."/>
        </authorList>
    </citation>
    <scope>NUCLEOTIDE SEQUENCE</scope>
    <source>
        <strain evidence="2">DSM 103496</strain>
    </source>
</reference>
<accession>A0A9X3AG50</accession>
<evidence type="ECO:0000313" key="2">
    <source>
        <dbReference type="EMBL" id="MCS7479642.1"/>
    </source>
</evidence>
<dbReference type="PROSITE" id="PS51257">
    <property type="entry name" value="PROKAR_LIPOPROTEIN"/>
    <property type="match status" value="1"/>
</dbReference>
<feature type="chain" id="PRO_5040784903" description="PASTA domain-containing protein" evidence="1">
    <location>
        <begin position="21"/>
        <end position="177"/>
    </location>
</feature>
<keyword evidence="1" id="KW-0732">Signal</keyword>
<gene>
    <name evidence="2" type="ORF">NZH93_22505</name>
</gene>